<evidence type="ECO:0000313" key="2">
    <source>
        <dbReference type="EMBL" id="KAK7607581.1"/>
    </source>
</evidence>
<sequence>MINGNATGWASAPTRVWVLRDEGPRATGNKPTADCTMVVTLSLTGKLSSPEAGSGRLRTINSILFTPHYHRNHHRHQHGRSQPGTAHSSSSAARDGLMRIFVGQRCSAWPWVANAEKETRIYQIRQGKRAWPRADHIYLQFQMQTLLSLLHTIQQQSDVYTRHVGNHLAARRHRTNQTAAAKCELDVRTENFAQPHGISCLTQRDGRPERATR</sequence>
<accession>A0ABR1MXA3</accession>
<evidence type="ECO:0000313" key="3">
    <source>
        <dbReference type="Proteomes" id="UP001367316"/>
    </source>
</evidence>
<reference evidence="2 3" key="1">
    <citation type="submission" date="2024-04" db="EMBL/GenBank/DDBJ databases">
        <title>Phyllosticta paracitricarpa is synonymous to the EU quarantine fungus P. citricarpa based on phylogenomic analyses.</title>
        <authorList>
            <consortium name="Lawrence Berkeley National Laboratory"/>
            <person name="Van ingen-buijs V.A."/>
            <person name="Van westerhoven A.C."/>
            <person name="Haridas S."/>
            <person name="Skiadas P."/>
            <person name="Martin F."/>
            <person name="Groenewald J.Z."/>
            <person name="Crous P.W."/>
            <person name="Seidl M.F."/>
        </authorList>
    </citation>
    <scope>NUCLEOTIDE SEQUENCE [LARGE SCALE GENOMIC DNA]</scope>
    <source>
        <strain evidence="2 3">CBS 141358</strain>
    </source>
</reference>
<evidence type="ECO:0000256" key="1">
    <source>
        <dbReference type="SAM" id="MobiDB-lite"/>
    </source>
</evidence>
<proteinExistence type="predicted"/>
<dbReference type="EMBL" id="JBBPBF010000035">
    <property type="protein sequence ID" value="KAK7607581.1"/>
    <property type="molecule type" value="Genomic_DNA"/>
</dbReference>
<dbReference type="Proteomes" id="UP001367316">
    <property type="component" value="Unassembled WGS sequence"/>
</dbReference>
<keyword evidence="3" id="KW-1185">Reference proteome</keyword>
<feature type="region of interest" description="Disordered" evidence="1">
    <location>
        <begin position="71"/>
        <end position="90"/>
    </location>
</feature>
<gene>
    <name evidence="2" type="ORF">JOL62DRAFT_264971</name>
</gene>
<protein>
    <submittedName>
        <fullName evidence="2">Uncharacterized protein</fullName>
    </submittedName>
</protein>
<name>A0ABR1MXA3_9PEZI</name>
<comment type="caution">
    <text evidence="2">The sequence shown here is derived from an EMBL/GenBank/DDBJ whole genome shotgun (WGS) entry which is preliminary data.</text>
</comment>
<organism evidence="2 3">
    <name type="scientific">Phyllosticta paracitricarpa</name>
    <dbReference type="NCBI Taxonomy" id="2016321"/>
    <lineage>
        <taxon>Eukaryota</taxon>
        <taxon>Fungi</taxon>
        <taxon>Dikarya</taxon>
        <taxon>Ascomycota</taxon>
        <taxon>Pezizomycotina</taxon>
        <taxon>Dothideomycetes</taxon>
        <taxon>Dothideomycetes incertae sedis</taxon>
        <taxon>Botryosphaeriales</taxon>
        <taxon>Phyllostictaceae</taxon>
        <taxon>Phyllosticta</taxon>
    </lineage>
</organism>